<feature type="transmembrane region" description="Helical" evidence="2">
    <location>
        <begin position="95"/>
        <end position="112"/>
    </location>
</feature>
<protein>
    <recommendedName>
        <fullName evidence="5">Transmembrane protein</fullName>
    </recommendedName>
</protein>
<keyword evidence="2" id="KW-1133">Transmembrane helix</keyword>
<dbReference type="GeneID" id="28814800"/>
<keyword evidence="4" id="KW-1185">Reference proteome</keyword>
<dbReference type="InParanoid" id="A0A194X5C5"/>
<evidence type="ECO:0000256" key="2">
    <source>
        <dbReference type="SAM" id="Phobius"/>
    </source>
</evidence>
<gene>
    <name evidence="3" type="ORF">LY89DRAFT_111202</name>
</gene>
<sequence>MHLSSCGIWVRVRGRGVHRKGIIHACCRTYVEDETTKFECDGTSRKPEGRRSQTRAKQQSRGRRSELRVLFSRRRRAKVGVERSEVVGLMRKSRGSSFLVVVVVMVLLLLGWKGRGEFFCSLSRSRTPLSSQSQSKDLFLPGIA</sequence>
<dbReference type="Proteomes" id="UP000070700">
    <property type="component" value="Unassembled WGS sequence"/>
</dbReference>
<name>A0A194X5C5_MOLSC</name>
<accession>A0A194X5C5</accession>
<dbReference type="RefSeq" id="XP_018069726.1">
    <property type="nucleotide sequence ID" value="XM_018205074.1"/>
</dbReference>
<reference evidence="3 4" key="1">
    <citation type="submission" date="2015-10" db="EMBL/GenBank/DDBJ databases">
        <title>Full genome of DAOMC 229536 Phialocephala scopiformis, a fungal endophyte of spruce producing the potent anti-insectan compound rugulosin.</title>
        <authorList>
            <consortium name="DOE Joint Genome Institute"/>
            <person name="Walker A.K."/>
            <person name="Frasz S.L."/>
            <person name="Seifert K.A."/>
            <person name="Miller J.D."/>
            <person name="Mondo S.J."/>
            <person name="Labutti K."/>
            <person name="Lipzen A."/>
            <person name="Dockter R."/>
            <person name="Kennedy M."/>
            <person name="Grigoriev I.V."/>
            <person name="Spatafora J.W."/>
        </authorList>
    </citation>
    <scope>NUCLEOTIDE SEQUENCE [LARGE SCALE GENOMIC DNA]</scope>
    <source>
        <strain evidence="3 4">CBS 120377</strain>
    </source>
</reference>
<feature type="compositionally biased region" description="Basic and acidic residues" evidence="1">
    <location>
        <begin position="40"/>
        <end position="51"/>
    </location>
</feature>
<proteinExistence type="predicted"/>
<feature type="region of interest" description="Disordered" evidence="1">
    <location>
        <begin position="40"/>
        <end position="65"/>
    </location>
</feature>
<dbReference type="AlphaFoldDB" id="A0A194X5C5"/>
<dbReference type="KEGG" id="psco:LY89DRAFT_111202"/>
<organism evidence="3 4">
    <name type="scientific">Mollisia scopiformis</name>
    <name type="common">Conifer needle endophyte fungus</name>
    <name type="synonym">Phialocephala scopiformis</name>
    <dbReference type="NCBI Taxonomy" id="149040"/>
    <lineage>
        <taxon>Eukaryota</taxon>
        <taxon>Fungi</taxon>
        <taxon>Dikarya</taxon>
        <taxon>Ascomycota</taxon>
        <taxon>Pezizomycotina</taxon>
        <taxon>Leotiomycetes</taxon>
        <taxon>Helotiales</taxon>
        <taxon>Mollisiaceae</taxon>
        <taxon>Mollisia</taxon>
    </lineage>
</organism>
<evidence type="ECO:0008006" key="5">
    <source>
        <dbReference type="Google" id="ProtNLM"/>
    </source>
</evidence>
<evidence type="ECO:0000313" key="3">
    <source>
        <dbReference type="EMBL" id="KUJ15371.1"/>
    </source>
</evidence>
<keyword evidence="2" id="KW-0472">Membrane</keyword>
<evidence type="ECO:0000313" key="4">
    <source>
        <dbReference type="Proteomes" id="UP000070700"/>
    </source>
</evidence>
<feature type="compositionally biased region" description="Basic residues" evidence="1">
    <location>
        <begin position="52"/>
        <end position="62"/>
    </location>
</feature>
<dbReference type="EMBL" id="KQ947418">
    <property type="protein sequence ID" value="KUJ15371.1"/>
    <property type="molecule type" value="Genomic_DNA"/>
</dbReference>
<keyword evidence="2" id="KW-0812">Transmembrane</keyword>
<evidence type="ECO:0000256" key="1">
    <source>
        <dbReference type="SAM" id="MobiDB-lite"/>
    </source>
</evidence>